<evidence type="ECO:0000256" key="3">
    <source>
        <dbReference type="ARBA" id="ARBA00022729"/>
    </source>
</evidence>
<dbReference type="InterPro" id="IPR003599">
    <property type="entry name" value="Ig_sub"/>
</dbReference>
<proteinExistence type="predicted"/>
<feature type="domain" description="Ig-like" evidence="11">
    <location>
        <begin position="281"/>
        <end position="396"/>
    </location>
</feature>
<keyword evidence="13" id="KW-1185">Reference proteome</keyword>
<evidence type="ECO:0000256" key="5">
    <source>
        <dbReference type="ARBA" id="ARBA00022989"/>
    </source>
</evidence>
<feature type="signal peptide" evidence="10">
    <location>
        <begin position="1"/>
        <end position="25"/>
    </location>
</feature>
<feature type="domain" description="Ig-like" evidence="11">
    <location>
        <begin position="25"/>
        <end position="132"/>
    </location>
</feature>
<dbReference type="Pfam" id="PF07686">
    <property type="entry name" value="V-set"/>
    <property type="match status" value="2"/>
</dbReference>
<dbReference type="PROSITE" id="PS50835">
    <property type="entry name" value="IG_LIKE"/>
    <property type="match status" value="5"/>
</dbReference>
<dbReference type="SMART" id="SM00409">
    <property type="entry name" value="IG"/>
    <property type="match status" value="6"/>
</dbReference>
<gene>
    <name evidence="12" type="primary">PTGFRN</name>
</gene>
<dbReference type="PANTHER" id="PTHR12207:SF3">
    <property type="entry name" value="PROSTAGLANDIN F2 RECEPTOR NEGATIVE REGULATOR"/>
    <property type="match status" value="1"/>
</dbReference>
<keyword evidence="4" id="KW-0677">Repeat</keyword>
<keyword evidence="8" id="KW-0393">Immunoglobulin domain</keyword>
<dbReference type="FunFam" id="2.60.40.10:FF:000191">
    <property type="entry name" value="Immunoglobulin superfamily member 3"/>
    <property type="match status" value="1"/>
</dbReference>
<keyword evidence="7" id="KW-1015">Disulfide bond</keyword>
<dbReference type="InterPro" id="IPR013783">
    <property type="entry name" value="Ig-like_fold"/>
</dbReference>
<feature type="domain" description="Ig-like" evidence="11">
    <location>
        <begin position="408"/>
        <end position="519"/>
    </location>
</feature>
<evidence type="ECO:0000256" key="2">
    <source>
        <dbReference type="ARBA" id="ARBA00022692"/>
    </source>
</evidence>
<organism evidence="12 13">
    <name type="scientific">Paramormyrops kingsleyae</name>
    <dbReference type="NCBI Taxonomy" id="1676925"/>
    <lineage>
        <taxon>Eukaryota</taxon>
        <taxon>Metazoa</taxon>
        <taxon>Chordata</taxon>
        <taxon>Craniata</taxon>
        <taxon>Vertebrata</taxon>
        <taxon>Euteleostomi</taxon>
        <taxon>Actinopterygii</taxon>
        <taxon>Neopterygii</taxon>
        <taxon>Teleostei</taxon>
        <taxon>Osteoglossocephala</taxon>
        <taxon>Osteoglossomorpha</taxon>
        <taxon>Osteoglossiformes</taxon>
        <taxon>Mormyridae</taxon>
        <taxon>Paramormyrops</taxon>
    </lineage>
</organism>
<name>A0A3B3SKM6_9TELE</name>
<evidence type="ECO:0000256" key="6">
    <source>
        <dbReference type="ARBA" id="ARBA00023136"/>
    </source>
</evidence>
<keyword evidence="5 9" id="KW-1133">Transmembrane helix</keyword>
<comment type="subcellular location">
    <subcellularLocation>
        <location evidence="1">Membrane</location>
        <topology evidence="1">Single-pass membrane protein</topology>
    </subcellularLocation>
</comment>
<accession>A0A3B3SKM6</accession>
<dbReference type="GO" id="GO:0016020">
    <property type="term" value="C:membrane"/>
    <property type="evidence" value="ECO:0007669"/>
    <property type="project" value="UniProtKB-SubCell"/>
</dbReference>
<reference evidence="12" key="1">
    <citation type="submission" date="2025-08" db="UniProtKB">
        <authorList>
            <consortium name="Ensembl"/>
        </authorList>
    </citation>
    <scope>IDENTIFICATION</scope>
</reference>
<dbReference type="Gene3D" id="2.60.40.10">
    <property type="entry name" value="Immunoglobulins"/>
    <property type="match status" value="5"/>
</dbReference>
<keyword evidence="6 9" id="KW-0472">Membrane</keyword>
<dbReference type="InterPro" id="IPR051102">
    <property type="entry name" value="IgSF_V-set/TM_domain"/>
</dbReference>
<evidence type="ECO:0000256" key="7">
    <source>
        <dbReference type="ARBA" id="ARBA00023157"/>
    </source>
</evidence>
<evidence type="ECO:0000313" key="12">
    <source>
        <dbReference type="Ensembl" id="ENSPKIP00000030885.1"/>
    </source>
</evidence>
<dbReference type="PANTHER" id="PTHR12207">
    <property type="entry name" value="V-SET AND TRANSMEMBRANE DOMAIN-CONTAINING PROTEIN"/>
    <property type="match status" value="1"/>
</dbReference>
<feature type="transmembrane region" description="Helical" evidence="9">
    <location>
        <begin position="825"/>
        <end position="847"/>
    </location>
</feature>
<dbReference type="AlphaFoldDB" id="A0A3B3SKM6"/>
<protein>
    <submittedName>
        <fullName evidence="12">Prostaglandin F2 receptor inhibitor</fullName>
    </submittedName>
</protein>
<reference evidence="12" key="2">
    <citation type="submission" date="2025-09" db="UniProtKB">
        <authorList>
            <consortium name="Ensembl"/>
        </authorList>
    </citation>
    <scope>IDENTIFICATION</scope>
</reference>
<keyword evidence="3 10" id="KW-0732">Signal</keyword>
<sequence length="867" mass="94618">MNTGKKEMTSLTYLFLFLMFGSSQGRVVTVPFSPLVRVAGQTVSIRCDVIKYEGPQEQDFEWEVFKGGQTLQLISTFDNSFPNTIYIDRIHSGAIKLVRLKDNVVELRIANASVADDAIYRCATPSTDSSISGNYFADVELKVIGDNLKVSPVAAPAVVLEGSELQLRCNAARDLSDRTYLSVTWSIQRGTSPSEDIVTFGPDNVLKPGPTFAQRYADGGMRIDVREGGAFILTLTESLPSDQGTYTCQAQQWVLEGKNSWQSIMGRSVQLGEVKVTAIQKNLKVSVEKPTLVSMGDNMRLNCSISADNLPSLGLELDWLVSITASASPSTLVQMSRDGIVQNVSRPVGLTRIKPGLFGLLVHDVDQSSSGFYSCRVRAWIRQSSGLWYPAAQKVSDPVEVQVSLPAPEFKVNLSGAVIPQSTGDPMELDCHVTDVSHLGDGRLAVTWQRGGGAPGDLPASSQLIGGLDHHGDLSPGDAYQQLVKEGQLVLSKVKPDTFKLRFLQMSAAGMGLYSCTISAWTRLRDGSWQKAGEVRSGGITISWASRKPDLAVKAEVLRNPASPGGTFEMSCQATVQNLQGEEFSVLIQKTPAAGGNTQKIISLSENSILKLEGWSQPDRLDDVILQKVGRGNFQFRMSGAQPSDGGAYFCDVAAWTRESRSGWSRTISAESNRVSLAFSGPDLAANVSIRLDSRSTYTGDSATMVCSMTAQDGPANTNQYEVQFYRTSTSDPDNSDLLISKRQGLPNKSQRCEMKGCEMYQINPWTYRFSVNNLQHSDSGEYHCKVTSWLQNSPLTSTKGYEVVSEKVLLTVKFSVWRSVQMPLLYGCGISLVVGLLSVLIGYIFARCLQHGGIRSQSKLMDIEMD</sequence>
<dbReference type="InterPro" id="IPR013106">
    <property type="entry name" value="Ig_V-set"/>
</dbReference>
<dbReference type="InterPro" id="IPR036179">
    <property type="entry name" value="Ig-like_dom_sf"/>
</dbReference>
<keyword evidence="2 9" id="KW-0812">Transmembrane</keyword>
<evidence type="ECO:0000256" key="9">
    <source>
        <dbReference type="SAM" id="Phobius"/>
    </source>
</evidence>
<dbReference type="SUPFAM" id="SSF48726">
    <property type="entry name" value="Immunoglobulin"/>
    <property type="match status" value="4"/>
</dbReference>
<evidence type="ECO:0000256" key="4">
    <source>
        <dbReference type="ARBA" id="ARBA00022737"/>
    </source>
</evidence>
<evidence type="ECO:0000256" key="10">
    <source>
        <dbReference type="SAM" id="SignalP"/>
    </source>
</evidence>
<dbReference type="InterPro" id="IPR007110">
    <property type="entry name" value="Ig-like_dom"/>
</dbReference>
<feature type="domain" description="Ig-like" evidence="11">
    <location>
        <begin position="682"/>
        <end position="803"/>
    </location>
</feature>
<evidence type="ECO:0000256" key="1">
    <source>
        <dbReference type="ARBA" id="ARBA00004167"/>
    </source>
</evidence>
<dbReference type="Proteomes" id="UP000261540">
    <property type="component" value="Unplaced"/>
</dbReference>
<feature type="domain" description="Ig-like" evidence="11">
    <location>
        <begin position="152"/>
        <end position="265"/>
    </location>
</feature>
<evidence type="ECO:0000259" key="11">
    <source>
        <dbReference type="PROSITE" id="PS50835"/>
    </source>
</evidence>
<evidence type="ECO:0000256" key="8">
    <source>
        <dbReference type="ARBA" id="ARBA00023319"/>
    </source>
</evidence>
<feature type="chain" id="PRO_5017324099" evidence="10">
    <location>
        <begin position="26"/>
        <end position="867"/>
    </location>
</feature>
<dbReference type="OrthoDB" id="9873136at2759"/>
<evidence type="ECO:0000313" key="13">
    <source>
        <dbReference type="Proteomes" id="UP000261540"/>
    </source>
</evidence>
<dbReference type="Ensembl" id="ENSPKIT00000011721.1">
    <property type="protein sequence ID" value="ENSPKIP00000030885.1"/>
    <property type="gene ID" value="ENSPKIG00000011590.1"/>
</dbReference>
<dbReference type="GeneTree" id="ENSGT00940000158367"/>
<dbReference type="STRING" id="1676925.ENSPKIP00000030885"/>